<evidence type="ECO:0000256" key="1">
    <source>
        <dbReference type="SAM" id="MobiDB-lite"/>
    </source>
</evidence>
<evidence type="ECO:0000313" key="2">
    <source>
        <dbReference type="EMBL" id="MFC4161494.1"/>
    </source>
</evidence>
<feature type="region of interest" description="Disordered" evidence="1">
    <location>
        <begin position="31"/>
        <end position="65"/>
    </location>
</feature>
<proteinExistence type="predicted"/>
<sequence>MTCERERQIRRELGFDLVAAAYRAQEMGQLTSELDPFSKQATPPAPILATPTPQSGRRRRRNEGQ</sequence>
<reference evidence="3" key="1">
    <citation type="journal article" date="2019" name="Int. J. Syst. Evol. Microbiol.">
        <title>The Global Catalogue of Microorganisms (GCM) 10K type strain sequencing project: providing services to taxonomists for standard genome sequencing and annotation.</title>
        <authorList>
            <consortium name="The Broad Institute Genomics Platform"/>
            <consortium name="The Broad Institute Genome Sequencing Center for Infectious Disease"/>
            <person name="Wu L."/>
            <person name="Ma J."/>
        </authorList>
    </citation>
    <scope>NUCLEOTIDE SEQUENCE [LARGE SCALE GENOMIC DNA]</scope>
    <source>
        <strain evidence="3">LMG 29894</strain>
    </source>
</reference>
<dbReference type="EMBL" id="JBHSBU010000001">
    <property type="protein sequence ID" value="MFC4161494.1"/>
    <property type="molecule type" value="Genomic_DNA"/>
</dbReference>
<organism evidence="2 3">
    <name type="scientific">Chitinimonas lacunae</name>
    <dbReference type="NCBI Taxonomy" id="1963018"/>
    <lineage>
        <taxon>Bacteria</taxon>
        <taxon>Pseudomonadati</taxon>
        <taxon>Pseudomonadota</taxon>
        <taxon>Betaproteobacteria</taxon>
        <taxon>Neisseriales</taxon>
        <taxon>Chitinibacteraceae</taxon>
        <taxon>Chitinimonas</taxon>
    </lineage>
</organism>
<name>A0ABV8MTW5_9NEIS</name>
<accession>A0ABV8MTW5</accession>
<evidence type="ECO:0000313" key="3">
    <source>
        <dbReference type="Proteomes" id="UP001595791"/>
    </source>
</evidence>
<gene>
    <name evidence="2" type="ORF">ACFOW7_19335</name>
</gene>
<dbReference type="Proteomes" id="UP001595791">
    <property type="component" value="Unassembled WGS sequence"/>
</dbReference>
<protein>
    <submittedName>
        <fullName evidence="2">Uncharacterized protein</fullName>
    </submittedName>
</protein>
<dbReference type="RefSeq" id="WP_378167499.1">
    <property type="nucleotide sequence ID" value="NZ_JBHSBU010000001.1"/>
</dbReference>
<feature type="compositionally biased region" description="Basic residues" evidence="1">
    <location>
        <begin position="56"/>
        <end position="65"/>
    </location>
</feature>
<comment type="caution">
    <text evidence="2">The sequence shown here is derived from an EMBL/GenBank/DDBJ whole genome shotgun (WGS) entry which is preliminary data.</text>
</comment>
<keyword evidence="3" id="KW-1185">Reference proteome</keyword>